<reference evidence="1" key="2">
    <citation type="journal article" date="2021" name="Genome Biol. Evol.">
        <title>Developing a high-quality reference genome for a parasitic bivalve with doubly uniparental inheritance (Bivalvia: Unionida).</title>
        <authorList>
            <person name="Smith C.H."/>
        </authorList>
    </citation>
    <scope>NUCLEOTIDE SEQUENCE</scope>
    <source>
        <strain evidence="1">CHS0354</strain>
        <tissue evidence="1">Mantle</tissue>
    </source>
</reference>
<proteinExistence type="predicted"/>
<keyword evidence="2" id="KW-1185">Reference proteome</keyword>
<sequence length="84" mass="9765">MDFLFPTDDPKLVLQNKRIFSGQLDDRTSSSDFHYSTRVRDVKTYKYKKPRSPKDIKDHVMQSDRVKYAVEKVMEESGFTGGGD</sequence>
<reference evidence="1" key="3">
    <citation type="submission" date="2023-05" db="EMBL/GenBank/DDBJ databases">
        <authorList>
            <person name="Smith C.H."/>
        </authorList>
    </citation>
    <scope>NUCLEOTIDE SEQUENCE</scope>
    <source>
        <strain evidence="1">CHS0354</strain>
        <tissue evidence="1">Mantle</tissue>
    </source>
</reference>
<protein>
    <submittedName>
        <fullName evidence="1">Uncharacterized protein</fullName>
    </submittedName>
</protein>
<evidence type="ECO:0000313" key="2">
    <source>
        <dbReference type="Proteomes" id="UP001195483"/>
    </source>
</evidence>
<comment type="caution">
    <text evidence="1">The sequence shown here is derived from an EMBL/GenBank/DDBJ whole genome shotgun (WGS) entry which is preliminary data.</text>
</comment>
<dbReference type="AlphaFoldDB" id="A0AAE0RNQ7"/>
<gene>
    <name evidence="1" type="ORF">CHS0354_014566</name>
</gene>
<evidence type="ECO:0000313" key="1">
    <source>
        <dbReference type="EMBL" id="KAK3576753.1"/>
    </source>
</evidence>
<accession>A0AAE0RNQ7</accession>
<name>A0AAE0RNQ7_9BIVA</name>
<organism evidence="1 2">
    <name type="scientific">Potamilus streckersoni</name>
    <dbReference type="NCBI Taxonomy" id="2493646"/>
    <lineage>
        <taxon>Eukaryota</taxon>
        <taxon>Metazoa</taxon>
        <taxon>Spiralia</taxon>
        <taxon>Lophotrochozoa</taxon>
        <taxon>Mollusca</taxon>
        <taxon>Bivalvia</taxon>
        <taxon>Autobranchia</taxon>
        <taxon>Heteroconchia</taxon>
        <taxon>Palaeoheterodonta</taxon>
        <taxon>Unionida</taxon>
        <taxon>Unionoidea</taxon>
        <taxon>Unionidae</taxon>
        <taxon>Ambleminae</taxon>
        <taxon>Lampsilini</taxon>
        <taxon>Potamilus</taxon>
    </lineage>
</organism>
<reference evidence="1" key="1">
    <citation type="journal article" date="2021" name="Genome Biol. Evol.">
        <title>A High-Quality Reference Genome for a Parasitic Bivalve with Doubly Uniparental Inheritance (Bivalvia: Unionida).</title>
        <authorList>
            <person name="Smith C.H."/>
        </authorList>
    </citation>
    <scope>NUCLEOTIDE SEQUENCE</scope>
    <source>
        <strain evidence="1">CHS0354</strain>
    </source>
</reference>
<dbReference type="Proteomes" id="UP001195483">
    <property type="component" value="Unassembled WGS sequence"/>
</dbReference>
<dbReference type="EMBL" id="JAEAOA010000897">
    <property type="protein sequence ID" value="KAK3576753.1"/>
    <property type="molecule type" value="Genomic_DNA"/>
</dbReference>